<evidence type="ECO:0000313" key="3">
    <source>
        <dbReference type="Proteomes" id="UP000027138"/>
    </source>
</evidence>
<name>A0A067JIV0_JATCU</name>
<sequence>MANESVKHHQMEGQDNNHGKAVEHVVMPPPQTIDPQVAADLVQAYLQFATVLERLPKAPHSGGKPTTPGGPTNQRHKEHNVPLPSPKRQGHPASEFP</sequence>
<feature type="compositionally biased region" description="Low complexity" evidence="1">
    <location>
        <begin position="62"/>
        <end position="72"/>
    </location>
</feature>
<dbReference type="EMBL" id="KK915208">
    <property type="protein sequence ID" value="KDP23792.1"/>
    <property type="molecule type" value="Genomic_DNA"/>
</dbReference>
<keyword evidence="3" id="KW-1185">Reference proteome</keyword>
<dbReference type="Proteomes" id="UP000027138">
    <property type="component" value="Unassembled WGS sequence"/>
</dbReference>
<dbReference type="AlphaFoldDB" id="A0A067JIV0"/>
<protein>
    <submittedName>
        <fullName evidence="2">Uncharacterized protein</fullName>
    </submittedName>
</protein>
<organism evidence="2 3">
    <name type="scientific">Jatropha curcas</name>
    <name type="common">Barbados nut</name>
    <dbReference type="NCBI Taxonomy" id="180498"/>
    <lineage>
        <taxon>Eukaryota</taxon>
        <taxon>Viridiplantae</taxon>
        <taxon>Streptophyta</taxon>
        <taxon>Embryophyta</taxon>
        <taxon>Tracheophyta</taxon>
        <taxon>Spermatophyta</taxon>
        <taxon>Magnoliopsida</taxon>
        <taxon>eudicotyledons</taxon>
        <taxon>Gunneridae</taxon>
        <taxon>Pentapetalae</taxon>
        <taxon>rosids</taxon>
        <taxon>fabids</taxon>
        <taxon>Malpighiales</taxon>
        <taxon>Euphorbiaceae</taxon>
        <taxon>Crotonoideae</taxon>
        <taxon>Jatropheae</taxon>
        <taxon>Jatropha</taxon>
    </lineage>
</organism>
<reference evidence="2 3" key="1">
    <citation type="journal article" date="2014" name="PLoS ONE">
        <title>Global Analysis of Gene Expression Profiles in Physic Nut (Jatropha curcas L.) Seedlings Exposed to Salt Stress.</title>
        <authorList>
            <person name="Zhang L."/>
            <person name="Zhang C."/>
            <person name="Wu P."/>
            <person name="Chen Y."/>
            <person name="Li M."/>
            <person name="Jiang H."/>
            <person name="Wu G."/>
        </authorList>
    </citation>
    <scope>NUCLEOTIDE SEQUENCE [LARGE SCALE GENOMIC DNA]</scope>
    <source>
        <strain evidence="3">cv. GZQX0401</strain>
        <tissue evidence="2">Young leaves</tissue>
    </source>
</reference>
<evidence type="ECO:0000256" key="1">
    <source>
        <dbReference type="SAM" id="MobiDB-lite"/>
    </source>
</evidence>
<feature type="compositionally biased region" description="Basic and acidic residues" evidence="1">
    <location>
        <begin position="1"/>
        <end position="23"/>
    </location>
</feature>
<feature type="region of interest" description="Disordered" evidence="1">
    <location>
        <begin position="56"/>
        <end position="97"/>
    </location>
</feature>
<feature type="region of interest" description="Disordered" evidence="1">
    <location>
        <begin position="1"/>
        <end position="26"/>
    </location>
</feature>
<evidence type="ECO:0000313" key="2">
    <source>
        <dbReference type="EMBL" id="KDP23792.1"/>
    </source>
</evidence>
<gene>
    <name evidence="2" type="ORF">JCGZ_00124</name>
</gene>
<accession>A0A067JIV0</accession>
<proteinExistence type="predicted"/>